<dbReference type="KEGG" id="neu:NE2380"/>
<dbReference type="eggNOG" id="COG3113">
    <property type="taxonomic scope" value="Bacteria"/>
</dbReference>
<evidence type="ECO:0000259" key="1">
    <source>
        <dbReference type="PROSITE" id="PS50801"/>
    </source>
</evidence>
<dbReference type="SMR" id="Q82SF9"/>
<dbReference type="HOGENOM" id="CLU_115403_13_3_4"/>
<dbReference type="Gene3D" id="3.30.750.24">
    <property type="entry name" value="STAS domain"/>
    <property type="match status" value="1"/>
</dbReference>
<dbReference type="STRING" id="228410.NE2380"/>
<dbReference type="PROSITE" id="PS50801">
    <property type="entry name" value="STAS"/>
    <property type="match status" value="1"/>
</dbReference>
<dbReference type="InterPro" id="IPR036513">
    <property type="entry name" value="STAS_dom_sf"/>
</dbReference>
<proteinExistence type="predicted"/>
<accession>Q82SF9</accession>
<gene>
    <name evidence="2" type="ordered locus">NE2380</name>
</gene>
<reference evidence="2 3" key="1">
    <citation type="journal article" date="2003" name="J. Bacteriol.">
        <title>Complete genome sequence of the ammonia-oxidizing bacterium and obligate chemolithoautotroph Nitrosomonas europaea.</title>
        <authorList>
            <person name="Chain P."/>
            <person name="Lamerdin J."/>
            <person name="Larimer F."/>
            <person name="Regala W."/>
            <person name="Land M."/>
            <person name="Hauser L."/>
            <person name="Hooper A."/>
            <person name="Klotz M."/>
            <person name="Norton J."/>
            <person name="Sayavedra-Soto L."/>
            <person name="Arciero D."/>
            <person name="Hommes N."/>
            <person name="Whittaker M."/>
            <person name="Arp D."/>
        </authorList>
    </citation>
    <scope>NUCLEOTIDE SEQUENCE [LARGE SCALE GENOMIC DNA]</scope>
    <source>
        <strain evidence="3">ATCC 19718 / CIP 103999 / KCTC 2705 / NBRC 14298</strain>
    </source>
</reference>
<name>Q82SF9_NITEU</name>
<dbReference type="EMBL" id="AL954747">
    <property type="protein sequence ID" value="CAD86292.1"/>
    <property type="molecule type" value="Genomic_DNA"/>
</dbReference>
<dbReference type="CDD" id="cd07043">
    <property type="entry name" value="STAS_anti-anti-sigma_factors"/>
    <property type="match status" value="1"/>
</dbReference>
<dbReference type="Proteomes" id="UP000001416">
    <property type="component" value="Chromosome"/>
</dbReference>
<organism evidence="2 3">
    <name type="scientific">Nitrosomonas europaea (strain ATCC 19718 / CIP 103999 / KCTC 2705 / NBRC 14298)</name>
    <dbReference type="NCBI Taxonomy" id="228410"/>
    <lineage>
        <taxon>Bacteria</taxon>
        <taxon>Pseudomonadati</taxon>
        <taxon>Pseudomonadota</taxon>
        <taxon>Betaproteobacteria</taxon>
        <taxon>Nitrosomonadales</taxon>
        <taxon>Nitrosomonadaceae</taxon>
        <taxon>Nitrosomonas</taxon>
    </lineage>
</organism>
<dbReference type="SUPFAM" id="SSF52091">
    <property type="entry name" value="SpoIIaa-like"/>
    <property type="match status" value="1"/>
</dbReference>
<evidence type="ECO:0000313" key="3">
    <source>
        <dbReference type="Proteomes" id="UP000001416"/>
    </source>
</evidence>
<dbReference type="AlphaFoldDB" id="Q82SF9"/>
<dbReference type="Pfam" id="PF13466">
    <property type="entry name" value="STAS_2"/>
    <property type="match status" value="1"/>
</dbReference>
<protein>
    <submittedName>
        <fullName evidence="2">STAS domain</fullName>
    </submittedName>
</protein>
<evidence type="ECO:0000313" key="2">
    <source>
        <dbReference type="EMBL" id="CAD86292.1"/>
    </source>
</evidence>
<dbReference type="OrthoDB" id="8563468at2"/>
<feature type="domain" description="STAS" evidence="1">
    <location>
        <begin position="16"/>
        <end position="113"/>
    </location>
</feature>
<sequence>MHRCGESSVAGTDARIRLEGNRLFVGGPVTYDNVVEVIRTGDAAIKADDMLIDLAGVTWVDSSAVSMLLEWMRTAQTYDRRIEFINLPSNLADLIELYDVGSLIPTDKPAESV</sequence>
<dbReference type="InterPro" id="IPR002645">
    <property type="entry name" value="STAS_dom"/>
</dbReference>
<dbReference type="InterPro" id="IPR058548">
    <property type="entry name" value="MlaB-like_STAS"/>
</dbReference>
<keyword evidence="3" id="KW-1185">Reference proteome</keyword>